<evidence type="ECO:0000256" key="1">
    <source>
        <dbReference type="ARBA" id="ARBA00001933"/>
    </source>
</evidence>
<keyword evidence="7" id="KW-1185">Reference proteome</keyword>
<dbReference type="InterPro" id="IPR022643">
    <property type="entry name" value="De-COase2_C"/>
</dbReference>
<dbReference type="SUPFAM" id="SSF51419">
    <property type="entry name" value="PLP-binding barrel"/>
    <property type="match status" value="1"/>
</dbReference>
<gene>
    <name evidence="6" type="primary">lysA</name>
    <name evidence="6" type="ORF">PALI_a1168</name>
</gene>
<dbReference type="PANTHER" id="PTHR43727:SF2">
    <property type="entry name" value="GROUP IV DECARBOXYLASE"/>
    <property type="match status" value="1"/>
</dbReference>
<reference evidence="6 7" key="1">
    <citation type="submission" date="2015-06" db="EMBL/GenBank/DDBJ databases">
        <title>Genome sequence of Pseudoalteromonas aliena.</title>
        <authorList>
            <person name="Xie B.-B."/>
            <person name="Rong J.-C."/>
            <person name="Qin Q.-L."/>
            <person name="Zhang Y.-Z."/>
        </authorList>
    </citation>
    <scope>NUCLEOTIDE SEQUENCE [LARGE SCALE GENOMIC DNA]</scope>
    <source>
        <strain evidence="6 7">SW19</strain>
    </source>
</reference>
<evidence type="ECO:0000259" key="4">
    <source>
        <dbReference type="Pfam" id="PF00278"/>
    </source>
</evidence>
<dbReference type="InterPro" id="IPR009006">
    <property type="entry name" value="Ala_racemase/Decarboxylase_C"/>
</dbReference>
<comment type="similarity">
    <text evidence="3">Belongs to the Orn/Lys/Arg decarboxylase class-II family.</text>
</comment>
<comment type="caution">
    <text evidence="6">The sequence shown here is derived from an EMBL/GenBank/DDBJ whole genome shotgun (WGS) entry which is preliminary data.</text>
</comment>
<dbReference type="InterPro" id="IPR017530">
    <property type="entry name" value="DCO2ase_PEP1"/>
</dbReference>
<feature type="domain" description="Orn/DAP/Arg decarboxylase 2 N-terminal" evidence="5">
    <location>
        <begin position="42"/>
        <end position="289"/>
    </location>
</feature>
<dbReference type="InterPro" id="IPR022644">
    <property type="entry name" value="De-COase2_N"/>
</dbReference>
<dbReference type="InterPro" id="IPR000183">
    <property type="entry name" value="Orn/DAP/Arg_de-COase"/>
</dbReference>
<dbReference type="Gene3D" id="2.40.37.10">
    <property type="entry name" value="Lyase, Ornithine Decarboxylase, Chain A, domain 1"/>
    <property type="match status" value="1"/>
</dbReference>
<sequence length="407" mass="44054">MKNHLKTHLIQKENNQLIIAGKTAKQIIAIAGGTPCYIYDANKIKKQIASLKSQLPARIHLHYAVKANPFPPLVGQIATWVDGFDVASHQELLLALSCGMPSHKISLAGPGKSYNDLAAAILSGAIINVESSLELTRIYGICESHQCKANISLRINPDFELKHSGMSMGGGSKVFGIDAELAPKIISSIDTDFVNFKGLHIFSGSQNLNQHALVETHNKTFDLAYRLLDQACVSASQINIGGGFGIPYFENDKMLPLSAITDNLSLLMSQYQTKLNNAEIHLELGRYLVGSGGVYLSEIIDKKVSRGKTYLVVDGGMHHHLANSGNFGQVIRKNYPVLLANRIEDSECETVDVVGPLCTPLDILARGVSLPLAEVGDIFAVLQSGAYGASASPQEFLSQPKLRELLL</sequence>
<dbReference type="CDD" id="cd06839">
    <property type="entry name" value="PLPDE_III_Btrk_like"/>
    <property type="match status" value="1"/>
</dbReference>
<accession>A0ABR9DZT9</accession>
<evidence type="ECO:0000313" key="6">
    <source>
        <dbReference type="EMBL" id="MBE0359849.1"/>
    </source>
</evidence>
<dbReference type="PRINTS" id="PR01179">
    <property type="entry name" value="ODADCRBXLASE"/>
</dbReference>
<dbReference type="InterPro" id="IPR029066">
    <property type="entry name" value="PLP-binding_barrel"/>
</dbReference>
<organism evidence="6 7">
    <name type="scientific">Pseudoalteromonas aliena SW19</name>
    <dbReference type="NCBI Taxonomy" id="1314866"/>
    <lineage>
        <taxon>Bacteria</taxon>
        <taxon>Pseudomonadati</taxon>
        <taxon>Pseudomonadota</taxon>
        <taxon>Gammaproteobacteria</taxon>
        <taxon>Alteromonadales</taxon>
        <taxon>Pseudoalteromonadaceae</taxon>
        <taxon>Pseudoalteromonas</taxon>
    </lineage>
</organism>
<keyword evidence="2" id="KW-0663">Pyridoxal phosphate</keyword>
<protein>
    <submittedName>
        <fullName evidence="6">Diaminopimelate decarboxylase</fullName>
    </submittedName>
</protein>
<comment type="cofactor">
    <cofactor evidence="1">
        <name>pyridoxal 5'-phosphate</name>
        <dbReference type="ChEBI" id="CHEBI:597326"/>
    </cofactor>
</comment>
<proteinExistence type="inferred from homology"/>
<dbReference type="Pfam" id="PF00278">
    <property type="entry name" value="Orn_DAP_Arg_deC"/>
    <property type="match status" value="1"/>
</dbReference>
<name>A0ABR9DZT9_9GAMM</name>
<evidence type="ECO:0000259" key="5">
    <source>
        <dbReference type="Pfam" id="PF02784"/>
    </source>
</evidence>
<dbReference type="NCBIfam" id="TIGR03099">
    <property type="entry name" value="dCO2ase_PEP1"/>
    <property type="match status" value="1"/>
</dbReference>
<feature type="domain" description="Orn/DAP/Arg decarboxylase 2 C-terminal" evidence="4">
    <location>
        <begin position="36"/>
        <end position="385"/>
    </location>
</feature>
<evidence type="ECO:0000256" key="2">
    <source>
        <dbReference type="ARBA" id="ARBA00022898"/>
    </source>
</evidence>
<dbReference type="PANTHER" id="PTHR43727">
    <property type="entry name" value="DIAMINOPIMELATE DECARBOXYLASE"/>
    <property type="match status" value="1"/>
</dbReference>
<dbReference type="Gene3D" id="3.20.20.10">
    <property type="entry name" value="Alanine racemase"/>
    <property type="match status" value="1"/>
</dbReference>
<dbReference type="EMBL" id="AQGU01000025">
    <property type="protein sequence ID" value="MBE0359849.1"/>
    <property type="molecule type" value="Genomic_DNA"/>
</dbReference>
<dbReference type="Pfam" id="PF02784">
    <property type="entry name" value="Orn_Arg_deC_N"/>
    <property type="match status" value="1"/>
</dbReference>
<dbReference type="Proteomes" id="UP000648482">
    <property type="component" value="Unassembled WGS sequence"/>
</dbReference>
<evidence type="ECO:0000256" key="3">
    <source>
        <dbReference type="RuleBase" id="RU003737"/>
    </source>
</evidence>
<dbReference type="SUPFAM" id="SSF50621">
    <property type="entry name" value="Alanine racemase C-terminal domain-like"/>
    <property type="match status" value="1"/>
</dbReference>
<evidence type="ECO:0000313" key="7">
    <source>
        <dbReference type="Proteomes" id="UP000648482"/>
    </source>
</evidence>